<dbReference type="Pfam" id="PF02837">
    <property type="entry name" value="Glyco_hydro_2_N"/>
    <property type="match status" value="1"/>
</dbReference>
<feature type="domain" description="Glycosyl hydrolases family 2 sugar binding" evidence="6">
    <location>
        <begin position="96"/>
        <end position="173"/>
    </location>
</feature>
<sequence length="645" mass="72312">MTGSSEIADFASIRSLTARADELAALLDPPRTNKTVPKPEHPRPTLARSLWINLNGEWEFEIDPSDSGRERGLLQRKLSGTITVPFAPESKLSGVENRDFMEAVWYRKKVTIPSSWKATELRPILHFGAVDHDATVWVNGTEVARHRGGFTPFSADLNGIVSGGQTAEIVVRARDSRIAPQARGKQATWYDSTHCQYTRTTGIWQTVWLEAVPHVHIRSLRIFPSVENESFNFVVPISANAPGLTLKIEIANPGAAVIARRRVAVRADLSAQLEIAIPKEHVRLWEVGNPQLYSVSAQLIDDAGRPLDRVSSYCGLRSTALHGQRFLLNGKKTFQRLVLDQGYWPDSLMTAPCDAAIKRDIRIALAAGFNGARLHQKVFEERMLFWADLHGYLLWGEFGDWGVSGRGPLGYNQEPTASFLTQWTEVLERDISHPSIIGWCPLNETHQVLHDRITVLDDVTQGMYQLTKLADPTRPVLDASGYAHRVRNADIYDSHSYEQDPKAFYKEQSGLADGNPYINRVELAPNQMPFADGNFSLPYAGQPFFISEFGGIWWNEDEALAQAHANDQTASWGYGDRVRTLEEFYERFAGLVGVLADMPQTFGYCYTQLTDVFQEKNGIVAFDRSLKLDVQRIRAIQARPAAYES</sequence>
<dbReference type="InterPro" id="IPR051913">
    <property type="entry name" value="GH2_Domain-Containing"/>
</dbReference>
<dbReference type="RefSeq" id="WP_024331904.1">
    <property type="nucleotide sequence ID" value="NZ_JASOXK010000005.1"/>
</dbReference>
<evidence type="ECO:0000256" key="2">
    <source>
        <dbReference type="ARBA" id="ARBA00022801"/>
    </source>
</evidence>
<dbReference type="Pfam" id="PF00703">
    <property type="entry name" value="Glyco_hydro_2"/>
    <property type="match status" value="1"/>
</dbReference>
<dbReference type="SUPFAM" id="SSF51445">
    <property type="entry name" value="(Trans)glycosidases"/>
    <property type="match status" value="1"/>
</dbReference>
<keyword evidence="8" id="KW-1185">Reference proteome</keyword>
<evidence type="ECO:0000313" key="8">
    <source>
        <dbReference type="Proteomes" id="UP000235122"/>
    </source>
</evidence>
<dbReference type="GO" id="GO:0004553">
    <property type="term" value="F:hydrolase activity, hydrolyzing O-glycosyl compounds"/>
    <property type="evidence" value="ECO:0007669"/>
    <property type="project" value="InterPro"/>
</dbReference>
<dbReference type="GO" id="GO:0005975">
    <property type="term" value="P:carbohydrate metabolic process"/>
    <property type="evidence" value="ECO:0007669"/>
    <property type="project" value="InterPro"/>
</dbReference>
<accession>A0A2I1IM54</accession>
<keyword evidence="2" id="KW-0378">Hydrolase</keyword>
<organism evidence="7 8">
    <name type="scientific">Winkia neuii</name>
    <dbReference type="NCBI Taxonomy" id="33007"/>
    <lineage>
        <taxon>Bacteria</taxon>
        <taxon>Bacillati</taxon>
        <taxon>Actinomycetota</taxon>
        <taxon>Actinomycetes</taxon>
        <taxon>Actinomycetales</taxon>
        <taxon>Actinomycetaceae</taxon>
        <taxon>Winkia</taxon>
    </lineage>
</organism>
<protein>
    <submittedName>
        <fullName evidence="7">Beta-galactosidase</fullName>
    </submittedName>
</protein>
<evidence type="ECO:0000259" key="4">
    <source>
        <dbReference type="Pfam" id="PF00703"/>
    </source>
</evidence>
<dbReference type="PANTHER" id="PTHR42732">
    <property type="entry name" value="BETA-GALACTOSIDASE"/>
    <property type="match status" value="1"/>
</dbReference>
<dbReference type="InterPro" id="IPR006103">
    <property type="entry name" value="Glyco_hydro_2_cat"/>
</dbReference>
<dbReference type="SUPFAM" id="SSF49303">
    <property type="entry name" value="beta-Galactosidase/glucuronidase domain"/>
    <property type="match status" value="1"/>
</dbReference>
<reference evidence="7 8" key="1">
    <citation type="submission" date="2017-12" db="EMBL/GenBank/DDBJ databases">
        <title>Phylogenetic diversity of female urinary microbiome.</title>
        <authorList>
            <person name="Thomas-White K."/>
            <person name="Wolfe A.J."/>
        </authorList>
    </citation>
    <scope>NUCLEOTIDE SEQUENCE [LARGE SCALE GENOMIC DNA]</scope>
    <source>
        <strain evidence="7 8">UMB0402</strain>
    </source>
</reference>
<comment type="caution">
    <text evidence="7">The sequence shown here is derived from an EMBL/GenBank/DDBJ whole genome shotgun (WGS) entry which is preliminary data.</text>
</comment>
<dbReference type="InterPro" id="IPR036156">
    <property type="entry name" value="Beta-gal/glucu_dom_sf"/>
</dbReference>
<dbReference type="InterPro" id="IPR017853">
    <property type="entry name" value="GH"/>
</dbReference>
<dbReference type="Proteomes" id="UP000235122">
    <property type="component" value="Unassembled WGS sequence"/>
</dbReference>
<dbReference type="Gene3D" id="3.20.20.80">
    <property type="entry name" value="Glycosidases"/>
    <property type="match status" value="1"/>
</dbReference>
<dbReference type="InterPro" id="IPR006104">
    <property type="entry name" value="Glyco_hydro_2_N"/>
</dbReference>
<comment type="similarity">
    <text evidence="1">Belongs to the glycosyl hydrolase 2 family.</text>
</comment>
<evidence type="ECO:0000256" key="3">
    <source>
        <dbReference type="ARBA" id="ARBA00023295"/>
    </source>
</evidence>
<dbReference type="SUPFAM" id="SSF49785">
    <property type="entry name" value="Galactose-binding domain-like"/>
    <property type="match status" value="1"/>
</dbReference>
<dbReference type="EMBL" id="PKKO01000003">
    <property type="protein sequence ID" value="PKY72219.1"/>
    <property type="molecule type" value="Genomic_DNA"/>
</dbReference>
<evidence type="ECO:0000259" key="5">
    <source>
        <dbReference type="Pfam" id="PF02836"/>
    </source>
</evidence>
<dbReference type="Gene3D" id="2.60.40.10">
    <property type="entry name" value="Immunoglobulins"/>
    <property type="match status" value="1"/>
</dbReference>
<dbReference type="InterPro" id="IPR006102">
    <property type="entry name" value="Ig-like_GH2"/>
</dbReference>
<proteinExistence type="inferred from homology"/>
<evidence type="ECO:0000259" key="6">
    <source>
        <dbReference type="Pfam" id="PF02837"/>
    </source>
</evidence>
<evidence type="ECO:0000313" key="7">
    <source>
        <dbReference type="EMBL" id="PKY72219.1"/>
    </source>
</evidence>
<feature type="domain" description="Glycoside hydrolase family 2 immunoglobulin-like beta-sandwich" evidence="4">
    <location>
        <begin position="215"/>
        <end position="317"/>
    </location>
</feature>
<dbReference type="InterPro" id="IPR008979">
    <property type="entry name" value="Galactose-bd-like_sf"/>
</dbReference>
<dbReference type="STRING" id="33007.HMPREF3198_00133"/>
<dbReference type="Pfam" id="PF02836">
    <property type="entry name" value="Glyco_hydro_2_C"/>
    <property type="match status" value="1"/>
</dbReference>
<feature type="domain" description="Glycoside hydrolase family 2 catalytic" evidence="5">
    <location>
        <begin position="359"/>
        <end position="483"/>
    </location>
</feature>
<gene>
    <name evidence="7" type="ORF">CYJ19_05020</name>
</gene>
<keyword evidence="3" id="KW-0326">Glycosidase</keyword>
<dbReference type="AlphaFoldDB" id="A0A2I1IM54"/>
<name>A0A2I1IM54_9ACTO</name>
<dbReference type="InterPro" id="IPR013783">
    <property type="entry name" value="Ig-like_fold"/>
</dbReference>
<evidence type="ECO:0000256" key="1">
    <source>
        <dbReference type="ARBA" id="ARBA00007401"/>
    </source>
</evidence>
<dbReference type="GeneID" id="35866884"/>
<dbReference type="PANTHER" id="PTHR42732:SF3">
    <property type="entry name" value="HYDROLASE"/>
    <property type="match status" value="1"/>
</dbReference>
<dbReference type="Gene3D" id="2.60.120.260">
    <property type="entry name" value="Galactose-binding domain-like"/>
    <property type="match status" value="1"/>
</dbReference>